<keyword evidence="4" id="KW-1185">Reference proteome</keyword>
<feature type="transmembrane region" description="Helical" evidence="1">
    <location>
        <begin position="178"/>
        <end position="199"/>
    </location>
</feature>
<dbReference type="PANTHER" id="PTHR38034">
    <property type="entry name" value="INNER MEMBRANE PROTEIN YPJD"/>
    <property type="match status" value="1"/>
</dbReference>
<dbReference type="EMBL" id="WOFE01000003">
    <property type="protein sequence ID" value="MBM5571884.1"/>
    <property type="molecule type" value="Genomic_DNA"/>
</dbReference>
<feature type="transmembrane region" description="Helical" evidence="1">
    <location>
        <begin position="211"/>
        <end position="230"/>
    </location>
</feature>
<name>A0ABS2CCM8_9NEIS</name>
<dbReference type="PANTHER" id="PTHR38034:SF1">
    <property type="entry name" value="INNER MEMBRANE PROTEIN YPJD"/>
    <property type="match status" value="1"/>
</dbReference>
<evidence type="ECO:0000313" key="4">
    <source>
        <dbReference type="Proteomes" id="UP001195660"/>
    </source>
</evidence>
<evidence type="ECO:0000313" key="3">
    <source>
        <dbReference type="EMBL" id="MBM5571884.1"/>
    </source>
</evidence>
<keyword evidence="1" id="KW-0812">Transmembrane</keyword>
<protein>
    <submittedName>
        <fullName evidence="3">Cytochrome C biogenesis protein</fullName>
    </submittedName>
</protein>
<evidence type="ECO:0000256" key="1">
    <source>
        <dbReference type="SAM" id="Phobius"/>
    </source>
</evidence>
<dbReference type="InterPro" id="IPR052372">
    <property type="entry name" value="YpjD/HemX"/>
</dbReference>
<feature type="transmembrane region" description="Helical" evidence="1">
    <location>
        <begin position="6"/>
        <end position="28"/>
    </location>
</feature>
<accession>A0ABS2CCM8</accession>
<feature type="transmembrane region" description="Helical" evidence="1">
    <location>
        <begin position="130"/>
        <end position="152"/>
    </location>
</feature>
<evidence type="ECO:0000259" key="2">
    <source>
        <dbReference type="Pfam" id="PF01578"/>
    </source>
</evidence>
<organism evidence="3 4">
    <name type="scientific">Deefgea chitinilytica</name>
    <dbReference type="NCBI Taxonomy" id="570276"/>
    <lineage>
        <taxon>Bacteria</taxon>
        <taxon>Pseudomonadati</taxon>
        <taxon>Pseudomonadota</taxon>
        <taxon>Betaproteobacteria</taxon>
        <taxon>Neisseriales</taxon>
        <taxon>Chitinibacteraceae</taxon>
        <taxon>Deefgea</taxon>
    </lineage>
</organism>
<gene>
    <name evidence="3" type="ORF">GM173_09870</name>
</gene>
<sequence length="271" mass="30063">MDVSTLLTPLTFFIYLLLGWHFCQIRLVEHTTARKIPEHLLLIAVYVLHGTAVLLPFIDQPQLHFGAAESLSLTAWLSLNIYLLGKLHWKLDGLEPPLFAFIVCFILLSIILPTGHAINYVQNNLSRSHFLLAMLAQGLVVNAAAVAILMRFSDKNLHQNSKKILAHTLPPLLTLEKLLFSCVAIGFALLTAALITGSILSEQTSGSFFSFSHKTIFALASWVIFGTLLIGRINYGWRGRFAANWALTGFCLLFLGYIGTRIALEAFINKG</sequence>
<reference evidence="3 4" key="1">
    <citation type="submission" date="2019-11" db="EMBL/GenBank/DDBJ databases">
        <title>Novel Deefgea species.</title>
        <authorList>
            <person name="Han J.-H."/>
        </authorList>
    </citation>
    <scope>NUCLEOTIDE SEQUENCE [LARGE SCALE GENOMIC DNA]</scope>
    <source>
        <strain evidence="3 4">LMG 24817</strain>
    </source>
</reference>
<dbReference type="Pfam" id="PF01578">
    <property type="entry name" value="Cytochrom_C_asm"/>
    <property type="match status" value="1"/>
</dbReference>
<feature type="transmembrane region" description="Helical" evidence="1">
    <location>
        <begin position="64"/>
        <end position="85"/>
    </location>
</feature>
<keyword evidence="1" id="KW-1133">Transmembrane helix</keyword>
<feature type="domain" description="Cytochrome c assembly protein" evidence="2">
    <location>
        <begin position="60"/>
        <end position="264"/>
    </location>
</feature>
<feature type="transmembrane region" description="Helical" evidence="1">
    <location>
        <begin position="97"/>
        <end position="118"/>
    </location>
</feature>
<feature type="transmembrane region" description="Helical" evidence="1">
    <location>
        <begin position="40"/>
        <end position="58"/>
    </location>
</feature>
<dbReference type="InterPro" id="IPR002541">
    <property type="entry name" value="Cyt_c_assembly"/>
</dbReference>
<feature type="transmembrane region" description="Helical" evidence="1">
    <location>
        <begin position="242"/>
        <end position="264"/>
    </location>
</feature>
<comment type="caution">
    <text evidence="3">The sequence shown here is derived from an EMBL/GenBank/DDBJ whole genome shotgun (WGS) entry which is preliminary data.</text>
</comment>
<keyword evidence="1" id="KW-0472">Membrane</keyword>
<dbReference type="Proteomes" id="UP001195660">
    <property type="component" value="Unassembled WGS sequence"/>
</dbReference>
<proteinExistence type="predicted"/>